<evidence type="ECO:0000256" key="1">
    <source>
        <dbReference type="ARBA" id="ARBA00001936"/>
    </source>
</evidence>
<feature type="binding site" evidence="25">
    <location>
        <position position="306"/>
    </location>
    <ligand>
        <name>Mg(2+)</name>
        <dbReference type="ChEBI" id="CHEBI:18420"/>
        <label>1</label>
    </ligand>
</feature>
<keyword evidence="14 22" id="KW-0573">Peptidoglycan synthesis</keyword>
<dbReference type="GO" id="GO:0005829">
    <property type="term" value="C:cytosol"/>
    <property type="evidence" value="ECO:0007669"/>
    <property type="project" value="TreeGrafter"/>
</dbReference>
<dbReference type="FunFam" id="3.30.1490.20:FF:000007">
    <property type="entry name" value="D-alanine--D-alanine ligase"/>
    <property type="match status" value="1"/>
</dbReference>
<dbReference type="Gene3D" id="3.40.50.20">
    <property type="match status" value="1"/>
</dbReference>
<dbReference type="Gene3D" id="3.30.1490.20">
    <property type="entry name" value="ATP-grasp fold, A domain"/>
    <property type="match status" value="1"/>
</dbReference>
<keyword evidence="16 22" id="KW-0961">Cell wall biogenesis/degradation</keyword>
<evidence type="ECO:0000256" key="2">
    <source>
        <dbReference type="ARBA" id="ARBA00003921"/>
    </source>
</evidence>
<comment type="caution">
    <text evidence="28">The sequence shown here is derived from an EMBL/GenBank/DDBJ whole genome shotgun (WGS) entry which is preliminary data.</text>
</comment>
<evidence type="ECO:0000313" key="29">
    <source>
        <dbReference type="Proteomes" id="UP000675664"/>
    </source>
</evidence>
<keyword evidence="13 22" id="KW-0133">Cell shape</keyword>
<comment type="subcellular location">
    <subcellularLocation>
        <location evidence="3 22">Cytoplasm</location>
    </subcellularLocation>
</comment>
<feature type="active site" evidence="23">
    <location>
        <position position="21"/>
    </location>
</feature>
<dbReference type="Proteomes" id="UP000675664">
    <property type="component" value="Unassembled WGS sequence"/>
</dbReference>
<evidence type="ECO:0000256" key="19">
    <source>
        <dbReference type="ARBA" id="ARBA00068427"/>
    </source>
</evidence>
<keyword evidence="15 25" id="KW-0464">Manganese</keyword>
<evidence type="ECO:0000256" key="15">
    <source>
        <dbReference type="ARBA" id="ARBA00023211"/>
    </source>
</evidence>
<feature type="active site" evidence="23">
    <location>
        <position position="331"/>
    </location>
</feature>
<evidence type="ECO:0000256" key="8">
    <source>
        <dbReference type="ARBA" id="ARBA00022598"/>
    </source>
</evidence>
<dbReference type="GO" id="GO:0008716">
    <property type="term" value="F:D-alanine-D-alanine ligase activity"/>
    <property type="evidence" value="ECO:0007669"/>
    <property type="project" value="UniProtKB-UniRule"/>
</dbReference>
<dbReference type="UniPathway" id="UPA00219"/>
<dbReference type="InterPro" id="IPR011127">
    <property type="entry name" value="Dala_Dala_lig_N"/>
</dbReference>
<dbReference type="InterPro" id="IPR011761">
    <property type="entry name" value="ATP-grasp"/>
</dbReference>
<evidence type="ECO:0000256" key="9">
    <source>
        <dbReference type="ARBA" id="ARBA00022723"/>
    </source>
</evidence>
<feature type="binding site" evidence="25">
    <location>
        <position position="320"/>
    </location>
    <ligand>
        <name>Mg(2+)</name>
        <dbReference type="ChEBI" id="CHEBI:18420"/>
        <label>2</label>
    </ligand>
</feature>
<evidence type="ECO:0000259" key="27">
    <source>
        <dbReference type="PROSITE" id="PS50975"/>
    </source>
</evidence>
<evidence type="ECO:0000256" key="12">
    <source>
        <dbReference type="ARBA" id="ARBA00022842"/>
    </source>
</evidence>
<evidence type="ECO:0000256" key="4">
    <source>
        <dbReference type="ARBA" id="ARBA00004752"/>
    </source>
</evidence>
<evidence type="ECO:0000256" key="10">
    <source>
        <dbReference type="ARBA" id="ARBA00022741"/>
    </source>
</evidence>
<comment type="pathway">
    <text evidence="4 22">Cell wall biogenesis; peptidoglycan biosynthesis.</text>
</comment>
<evidence type="ECO:0000256" key="24">
    <source>
        <dbReference type="PIRSR" id="PIRSR039102-2"/>
    </source>
</evidence>
<keyword evidence="11 26" id="KW-0067">ATP-binding</keyword>
<feature type="binding site" evidence="24">
    <location>
        <begin position="225"/>
        <end position="232"/>
    </location>
    <ligand>
        <name>ATP</name>
        <dbReference type="ChEBI" id="CHEBI:30616"/>
    </ligand>
</feature>
<reference evidence="28" key="1">
    <citation type="submission" date="2021-04" db="EMBL/GenBank/DDBJ databases">
        <title>Sinoanaerobacter chloroacetimidivorans sp. nov., an obligate anaerobic bacterium isolated from anaerobic sludge.</title>
        <authorList>
            <person name="Bao Y."/>
        </authorList>
    </citation>
    <scope>NUCLEOTIDE SEQUENCE</scope>
    <source>
        <strain evidence="28">BAD-6</strain>
    </source>
</reference>
<dbReference type="InterPro" id="IPR005905">
    <property type="entry name" value="D_ala_D_ala"/>
</dbReference>
<dbReference type="EC" id="6.3.2.4" evidence="6 22"/>
<keyword evidence="10 24" id="KW-0547">Nucleotide-binding</keyword>
<dbReference type="InterPro" id="IPR013815">
    <property type="entry name" value="ATP_grasp_subdomain_1"/>
</dbReference>
<dbReference type="GO" id="GO:0005524">
    <property type="term" value="F:ATP binding"/>
    <property type="evidence" value="ECO:0007669"/>
    <property type="project" value="UniProtKB-UniRule"/>
</dbReference>
<dbReference type="FunFam" id="3.30.470.20:FF:000008">
    <property type="entry name" value="D-alanine--D-alanine ligase"/>
    <property type="match status" value="1"/>
</dbReference>
<evidence type="ECO:0000256" key="17">
    <source>
        <dbReference type="ARBA" id="ARBA00047614"/>
    </source>
</evidence>
<dbReference type="GO" id="GO:0071555">
    <property type="term" value="P:cell wall organization"/>
    <property type="evidence" value="ECO:0007669"/>
    <property type="project" value="UniProtKB-KW"/>
</dbReference>
<evidence type="ECO:0000256" key="3">
    <source>
        <dbReference type="ARBA" id="ARBA00004496"/>
    </source>
</evidence>
<protein>
    <recommendedName>
        <fullName evidence="19 22">D-alanine--D-alanine ligase</fullName>
        <ecNumber evidence="6 22">6.3.2.4</ecNumber>
    </recommendedName>
    <alternativeName>
        <fullName evidence="21 22">D-Ala-D-Ala ligase</fullName>
    </alternativeName>
    <alternativeName>
        <fullName evidence="20 22">D-alanylalanine synthetase</fullName>
    </alternativeName>
</protein>
<comment type="function">
    <text evidence="2 22">Cell wall formation.</text>
</comment>
<comment type="cofactor">
    <cofactor evidence="25">
        <name>Mg(2+)</name>
        <dbReference type="ChEBI" id="CHEBI:18420"/>
    </cofactor>
    <cofactor evidence="25">
        <name>Mn(2+)</name>
        <dbReference type="ChEBI" id="CHEBI:29035"/>
    </cofactor>
    <text evidence="25">Binds 2 magnesium or manganese ions per subunit.</text>
</comment>
<dbReference type="PROSITE" id="PS00844">
    <property type="entry name" value="DALA_DALA_LIGASE_2"/>
    <property type="match status" value="1"/>
</dbReference>
<dbReference type="PANTHER" id="PTHR23132">
    <property type="entry name" value="D-ALANINE--D-ALANINE LIGASE"/>
    <property type="match status" value="1"/>
</dbReference>
<feature type="binding site" evidence="24">
    <location>
        <begin position="319"/>
        <end position="320"/>
    </location>
    <ligand>
        <name>ATP</name>
        <dbReference type="ChEBI" id="CHEBI:30616"/>
    </ligand>
</feature>
<dbReference type="AlphaFoldDB" id="A0A8J7W506"/>
<keyword evidence="12 25" id="KW-0460">Magnesium</keyword>
<gene>
    <name evidence="22" type="primary">ddl</name>
    <name evidence="28" type="ORF">KCX82_15060</name>
</gene>
<evidence type="ECO:0000256" key="22">
    <source>
        <dbReference type="HAMAP-Rule" id="MF_00047"/>
    </source>
</evidence>
<dbReference type="Pfam" id="PF07478">
    <property type="entry name" value="Dala_Dala_lig_C"/>
    <property type="match status" value="1"/>
</dbReference>
<dbReference type="NCBIfam" id="TIGR01205">
    <property type="entry name" value="D_ala_D_alaTIGR"/>
    <property type="match status" value="1"/>
</dbReference>
<evidence type="ECO:0000256" key="21">
    <source>
        <dbReference type="ARBA" id="ARBA00077154"/>
    </source>
</evidence>
<dbReference type="Gene3D" id="3.30.470.20">
    <property type="entry name" value="ATP-grasp fold, B domain"/>
    <property type="match status" value="1"/>
</dbReference>
<evidence type="ECO:0000256" key="7">
    <source>
        <dbReference type="ARBA" id="ARBA00022490"/>
    </source>
</evidence>
<dbReference type="EMBL" id="JAGSND010000011">
    <property type="protein sequence ID" value="MBR0599208.1"/>
    <property type="molecule type" value="Genomic_DNA"/>
</dbReference>
<feature type="active site" evidence="23">
    <location>
        <position position="195"/>
    </location>
</feature>
<dbReference type="GO" id="GO:0009252">
    <property type="term" value="P:peptidoglycan biosynthetic process"/>
    <property type="evidence" value="ECO:0007669"/>
    <property type="project" value="UniProtKB-UniRule"/>
</dbReference>
<evidence type="ECO:0000256" key="14">
    <source>
        <dbReference type="ARBA" id="ARBA00022984"/>
    </source>
</evidence>
<evidence type="ECO:0000256" key="18">
    <source>
        <dbReference type="ARBA" id="ARBA00060592"/>
    </source>
</evidence>
<evidence type="ECO:0000256" key="26">
    <source>
        <dbReference type="PROSITE-ProRule" id="PRU00409"/>
    </source>
</evidence>
<evidence type="ECO:0000313" key="28">
    <source>
        <dbReference type="EMBL" id="MBR0599208.1"/>
    </source>
</evidence>
<dbReference type="PROSITE" id="PS50975">
    <property type="entry name" value="ATP_GRASP"/>
    <property type="match status" value="1"/>
</dbReference>
<keyword evidence="9 25" id="KW-0479">Metal-binding</keyword>
<evidence type="ECO:0000256" key="23">
    <source>
        <dbReference type="PIRSR" id="PIRSR039102-1"/>
    </source>
</evidence>
<evidence type="ECO:0000256" key="20">
    <source>
        <dbReference type="ARBA" id="ARBA00076288"/>
    </source>
</evidence>
<comment type="cofactor">
    <cofactor evidence="1">
        <name>Mn(2+)</name>
        <dbReference type="ChEBI" id="CHEBI:29035"/>
    </cofactor>
</comment>
<dbReference type="InterPro" id="IPR000291">
    <property type="entry name" value="D-Ala_lig_Van_CS"/>
</dbReference>
<dbReference type="HAMAP" id="MF_00047">
    <property type="entry name" value="Dala_Dala_lig"/>
    <property type="match status" value="1"/>
</dbReference>
<name>A0A8J7W506_9FIRM</name>
<evidence type="ECO:0000256" key="16">
    <source>
        <dbReference type="ARBA" id="ARBA00023316"/>
    </source>
</evidence>
<feature type="binding site" evidence="24">
    <location>
        <begin position="187"/>
        <end position="189"/>
    </location>
    <ligand>
        <name>ATP</name>
        <dbReference type="ChEBI" id="CHEBI:30616"/>
    </ligand>
</feature>
<feature type="binding site" evidence="25">
    <location>
        <position position="320"/>
    </location>
    <ligand>
        <name>Mg(2+)</name>
        <dbReference type="ChEBI" id="CHEBI:18420"/>
        <label>1</label>
    </ligand>
</feature>
<evidence type="ECO:0000256" key="13">
    <source>
        <dbReference type="ARBA" id="ARBA00022960"/>
    </source>
</evidence>
<dbReference type="InterPro" id="IPR016185">
    <property type="entry name" value="PreATP-grasp_dom_sf"/>
</dbReference>
<keyword evidence="7 22" id="KW-0963">Cytoplasm</keyword>
<dbReference type="GO" id="GO:0008360">
    <property type="term" value="P:regulation of cell shape"/>
    <property type="evidence" value="ECO:0007669"/>
    <property type="project" value="UniProtKB-KW"/>
</dbReference>
<dbReference type="SUPFAM" id="SSF52440">
    <property type="entry name" value="PreATP-grasp domain"/>
    <property type="match status" value="1"/>
</dbReference>
<keyword evidence="8 22" id="KW-0436">Ligase</keyword>
<evidence type="ECO:0000256" key="5">
    <source>
        <dbReference type="ARBA" id="ARBA00010871"/>
    </source>
</evidence>
<dbReference type="InterPro" id="IPR011095">
    <property type="entry name" value="Dala_Dala_lig_C"/>
</dbReference>
<dbReference type="NCBIfam" id="NF002528">
    <property type="entry name" value="PRK01966.1-4"/>
    <property type="match status" value="1"/>
</dbReference>
<feature type="binding site" evidence="24">
    <location>
        <begin position="195"/>
        <end position="196"/>
    </location>
    <ligand>
        <name>ATP</name>
        <dbReference type="ChEBI" id="CHEBI:30616"/>
    </ligand>
</feature>
<comment type="catalytic activity">
    <reaction evidence="17 22">
        <text>2 D-alanine + ATP = D-alanyl-D-alanine + ADP + phosphate + H(+)</text>
        <dbReference type="Rhea" id="RHEA:11224"/>
        <dbReference type="ChEBI" id="CHEBI:15378"/>
        <dbReference type="ChEBI" id="CHEBI:30616"/>
        <dbReference type="ChEBI" id="CHEBI:43474"/>
        <dbReference type="ChEBI" id="CHEBI:57416"/>
        <dbReference type="ChEBI" id="CHEBI:57822"/>
        <dbReference type="ChEBI" id="CHEBI:456216"/>
        <dbReference type="EC" id="6.3.2.4"/>
    </reaction>
</comment>
<evidence type="ECO:0000256" key="25">
    <source>
        <dbReference type="PIRSR" id="PIRSR039102-3"/>
    </source>
</evidence>
<dbReference type="PANTHER" id="PTHR23132:SF25">
    <property type="entry name" value="D-ALANINE--D-ALANINE LIGASE A"/>
    <property type="match status" value="1"/>
</dbReference>
<dbReference type="Pfam" id="PF01820">
    <property type="entry name" value="Dala_Dala_lig_N"/>
    <property type="match status" value="1"/>
</dbReference>
<organism evidence="28 29">
    <name type="scientific">Sinanaerobacter chloroacetimidivorans</name>
    <dbReference type="NCBI Taxonomy" id="2818044"/>
    <lineage>
        <taxon>Bacteria</taxon>
        <taxon>Bacillati</taxon>
        <taxon>Bacillota</taxon>
        <taxon>Clostridia</taxon>
        <taxon>Peptostreptococcales</taxon>
        <taxon>Anaerovoracaceae</taxon>
        <taxon>Sinanaerobacter</taxon>
    </lineage>
</organism>
<feature type="binding site" evidence="25">
    <location>
        <position position="322"/>
    </location>
    <ligand>
        <name>Mg(2+)</name>
        <dbReference type="ChEBI" id="CHEBI:18420"/>
        <label>2</label>
    </ligand>
</feature>
<dbReference type="SUPFAM" id="SSF56059">
    <property type="entry name" value="Glutathione synthetase ATP-binding domain-like"/>
    <property type="match status" value="1"/>
</dbReference>
<keyword evidence="29" id="KW-1185">Reference proteome</keyword>
<comment type="pathway">
    <text evidence="18">Glycan biosynthesis.</text>
</comment>
<evidence type="ECO:0000256" key="6">
    <source>
        <dbReference type="ARBA" id="ARBA00012216"/>
    </source>
</evidence>
<proteinExistence type="inferred from homology"/>
<feature type="binding site" evidence="24">
    <location>
        <position position="142"/>
    </location>
    <ligand>
        <name>ATP</name>
        <dbReference type="ChEBI" id="CHEBI:30616"/>
    </ligand>
</feature>
<dbReference type="GO" id="GO:0046872">
    <property type="term" value="F:metal ion binding"/>
    <property type="evidence" value="ECO:0007669"/>
    <property type="project" value="UniProtKB-KW"/>
</dbReference>
<sequence>MRLEGIPMIKLGVIFGGRSGEHEISLMSATSVIKAIDKEKFQLVLIGITKEGNWLLYDGPVEKIEDGSWQQEAEAALANDPDKYGITVLGAGGKSLKSIIDFALPVLHGPFGEDGTIQGLFEMADIPYGGCGVLGSAAAMDKALAKEIFAKRNLPVCRHLMLQKEEIEENLQGVIQRTEKFLPYPIFVKPSNMGSSVGISKVHNQEELISALQLAAAYDRRLVLEEGLDCRELETGVLGNYNPEVAAVGEILPSAEFYDYKAKYFDGGQSKMCIPADIPDEIAQEIRVIAAEAYCLLDCSGFARVDFFLEKGTNKVYLNEINTIPGFTKYSMFPLLWAEAGFAYPNLIEKIIDLGLERYKVRHR</sequence>
<accession>A0A8J7W506</accession>
<feature type="domain" description="ATP-grasp" evidence="27">
    <location>
        <begin position="146"/>
        <end position="353"/>
    </location>
</feature>
<dbReference type="PIRSF" id="PIRSF039102">
    <property type="entry name" value="Ddl/VanB"/>
    <property type="match status" value="1"/>
</dbReference>
<evidence type="ECO:0000256" key="11">
    <source>
        <dbReference type="ARBA" id="ARBA00022840"/>
    </source>
</evidence>
<comment type="similarity">
    <text evidence="5 22">Belongs to the D-alanine--D-alanine ligase family.</text>
</comment>
<dbReference type="PROSITE" id="PS00843">
    <property type="entry name" value="DALA_DALA_LIGASE_1"/>
    <property type="match status" value="1"/>
</dbReference>
<reference evidence="28" key="2">
    <citation type="submission" date="2021-04" db="EMBL/GenBank/DDBJ databases">
        <authorList>
            <person name="Liu J."/>
        </authorList>
    </citation>
    <scope>NUCLEOTIDE SEQUENCE</scope>
    <source>
        <strain evidence="28">BAD-6</strain>
    </source>
</reference>